<evidence type="ECO:0000313" key="12">
    <source>
        <dbReference type="Proteomes" id="UP001156666"/>
    </source>
</evidence>
<evidence type="ECO:0000256" key="7">
    <source>
        <dbReference type="ARBA" id="ARBA00023237"/>
    </source>
</evidence>
<evidence type="ECO:0000256" key="1">
    <source>
        <dbReference type="ARBA" id="ARBA00004571"/>
    </source>
</evidence>
<dbReference type="SUPFAM" id="SSF56935">
    <property type="entry name" value="Porins"/>
    <property type="match status" value="1"/>
</dbReference>
<comment type="caution">
    <text evidence="11">The sequence shown here is derived from an EMBL/GenBank/DDBJ whole genome shotgun (WGS) entry which is preliminary data.</text>
</comment>
<keyword evidence="4 8" id="KW-0812">Transmembrane</keyword>
<dbReference type="PROSITE" id="PS52016">
    <property type="entry name" value="TONB_DEPENDENT_REC_3"/>
    <property type="match status" value="1"/>
</dbReference>
<sequence length="826" mass="93007">MSLRSLLKTLFLFILVFQTIYCGAQISGVIIDEKAIPLEYGTATLYMTSDSSLVTGVITDASGTFVISDLKNENYYLEVSFIGYNSVRISDILITKQNSSVDLGEIGLSLGTKLDEVVIQADRAAVVNKIDRQVYETKNFQNSQGGSATDVLKNLPSVTIDGQGEINVRGSSGFVVLLNGKPIQGSAEALMSQFPANAIERIELITAPSAKYDPEGKAGIINIITKKGIAEGAFAQVNVKGGLPSIETYGNEKVHQRYGIDGTYNLRKEKYNISLGGSYQRNDKGGRREGDVYTIINDTLTQFPSSGERSFDEVNYSGRFTLDLTPDPKNSYSLGLYAGKRSKDRLADITYYDNHKVTPAVNGERISTFQYYNHNLRKRKGDFALGSFDYNHAFDNQSNLSASVLYEYTLLGGPTVNQNLGEPNHDILYQDEYNTNDNPLNGLRFSVDYRLQPFSFGRIETGYQYRSLLHKGDFVYQRRTDYNDDFELIPAFSSEVDLERIIHSGYVQLTGGKDNIEYAAGIRAEAVARTFDLRDKANTIDTTYLNDYLKFFPSASIQYTFENNTKLKLSYSKRVERTTTFKMNPFPEREHSETLEQGDPTLQPEFIDLVELGVSRSFDGGNSIFATAYFRDVKNVVNRVNTIYNDTILNRIYSNVGDARSFGLEVGAQIKPTKQWSNFIGFNVYNYSIQGAYDNEVIDQVSTIYSINANASYDFWKTASAQFTFNYLSARNTAQGEDSRFYSPNLSLRKTFLNNRLTALLQWQNIDMGLLSTNEQRITTSRAGSFYTTTNYIYEVDMIVLNLSYTFKNGKNKSRFIDSEFGKREF</sequence>
<dbReference type="Gene3D" id="2.60.40.1120">
    <property type="entry name" value="Carboxypeptidase-like, regulatory domain"/>
    <property type="match status" value="1"/>
</dbReference>
<evidence type="ECO:0000256" key="6">
    <source>
        <dbReference type="ARBA" id="ARBA00023136"/>
    </source>
</evidence>
<evidence type="ECO:0000256" key="3">
    <source>
        <dbReference type="ARBA" id="ARBA00022452"/>
    </source>
</evidence>
<dbReference type="InterPro" id="IPR036942">
    <property type="entry name" value="Beta-barrel_TonB_sf"/>
</dbReference>
<dbReference type="Proteomes" id="UP001156666">
    <property type="component" value="Unassembled WGS sequence"/>
</dbReference>
<evidence type="ECO:0000259" key="10">
    <source>
        <dbReference type="Pfam" id="PF14905"/>
    </source>
</evidence>
<gene>
    <name evidence="11" type="ORF">GCM10007940_21960</name>
</gene>
<dbReference type="GO" id="GO:0044718">
    <property type="term" value="P:siderophore transmembrane transport"/>
    <property type="evidence" value="ECO:0007669"/>
    <property type="project" value="TreeGrafter"/>
</dbReference>
<dbReference type="AlphaFoldDB" id="A0AA37SN26"/>
<dbReference type="PANTHER" id="PTHR30069:SF29">
    <property type="entry name" value="HEMOGLOBIN AND HEMOGLOBIN-HAPTOGLOBIN-BINDING PROTEIN 1-RELATED"/>
    <property type="match status" value="1"/>
</dbReference>
<dbReference type="InterPro" id="IPR039426">
    <property type="entry name" value="TonB-dep_rcpt-like"/>
</dbReference>
<comment type="similarity">
    <text evidence="8">Belongs to the TonB-dependent receptor family.</text>
</comment>
<evidence type="ECO:0000313" key="11">
    <source>
        <dbReference type="EMBL" id="GLR17581.1"/>
    </source>
</evidence>
<dbReference type="SUPFAM" id="SSF49464">
    <property type="entry name" value="Carboxypeptidase regulatory domain-like"/>
    <property type="match status" value="1"/>
</dbReference>
<comment type="subcellular location">
    <subcellularLocation>
        <location evidence="1 8">Cell outer membrane</location>
        <topology evidence="1 8">Multi-pass membrane protein</topology>
    </subcellularLocation>
</comment>
<dbReference type="InterPro" id="IPR037066">
    <property type="entry name" value="Plug_dom_sf"/>
</dbReference>
<dbReference type="Pfam" id="PF14905">
    <property type="entry name" value="OMP_b-brl_3"/>
    <property type="match status" value="1"/>
</dbReference>
<keyword evidence="5" id="KW-0732">Signal</keyword>
<proteinExistence type="inferred from homology"/>
<dbReference type="InterPro" id="IPR041700">
    <property type="entry name" value="OMP_b-brl_3"/>
</dbReference>
<keyword evidence="7 8" id="KW-0998">Cell outer membrane</keyword>
<keyword evidence="2 8" id="KW-0813">Transport</keyword>
<evidence type="ECO:0000256" key="2">
    <source>
        <dbReference type="ARBA" id="ARBA00022448"/>
    </source>
</evidence>
<dbReference type="GO" id="GO:0015344">
    <property type="term" value="F:siderophore uptake transmembrane transporter activity"/>
    <property type="evidence" value="ECO:0007669"/>
    <property type="project" value="TreeGrafter"/>
</dbReference>
<dbReference type="GO" id="GO:0009279">
    <property type="term" value="C:cell outer membrane"/>
    <property type="evidence" value="ECO:0007669"/>
    <property type="project" value="UniProtKB-SubCell"/>
</dbReference>
<dbReference type="EMBL" id="BSOH01000014">
    <property type="protein sequence ID" value="GLR17581.1"/>
    <property type="molecule type" value="Genomic_DNA"/>
</dbReference>
<dbReference type="Pfam" id="PF07715">
    <property type="entry name" value="Plug"/>
    <property type="match status" value="1"/>
</dbReference>
<dbReference type="Pfam" id="PF13620">
    <property type="entry name" value="CarboxypepD_reg"/>
    <property type="match status" value="1"/>
</dbReference>
<dbReference type="InterPro" id="IPR012910">
    <property type="entry name" value="Plug_dom"/>
</dbReference>
<reference evidence="11" key="2">
    <citation type="submission" date="2023-01" db="EMBL/GenBank/DDBJ databases">
        <title>Draft genome sequence of Portibacter lacus strain NBRC 108769.</title>
        <authorList>
            <person name="Sun Q."/>
            <person name="Mori K."/>
        </authorList>
    </citation>
    <scope>NUCLEOTIDE SEQUENCE</scope>
    <source>
        <strain evidence="11">NBRC 108769</strain>
    </source>
</reference>
<keyword evidence="6 8" id="KW-0472">Membrane</keyword>
<dbReference type="PANTHER" id="PTHR30069">
    <property type="entry name" value="TONB-DEPENDENT OUTER MEMBRANE RECEPTOR"/>
    <property type="match status" value="1"/>
</dbReference>
<evidence type="ECO:0000256" key="4">
    <source>
        <dbReference type="ARBA" id="ARBA00022692"/>
    </source>
</evidence>
<keyword evidence="12" id="KW-1185">Reference proteome</keyword>
<name>A0AA37SN26_9BACT</name>
<organism evidence="11 12">
    <name type="scientific">Portibacter lacus</name>
    <dbReference type="NCBI Taxonomy" id="1099794"/>
    <lineage>
        <taxon>Bacteria</taxon>
        <taxon>Pseudomonadati</taxon>
        <taxon>Bacteroidota</taxon>
        <taxon>Saprospiria</taxon>
        <taxon>Saprospirales</taxon>
        <taxon>Haliscomenobacteraceae</taxon>
        <taxon>Portibacter</taxon>
    </lineage>
</organism>
<feature type="domain" description="Outer membrane protein beta-barrel" evidence="10">
    <location>
        <begin position="392"/>
        <end position="805"/>
    </location>
</feature>
<dbReference type="Gene3D" id="2.40.170.20">
    <property type="entry name" value="TonB-dependent receptor, beta-barrel domain"/>
    <property type="match status" value="1"/>
</dbReference>
<keyword evidence="3 8" id="KW-1134">Transmembrane beta strand</keyword>
<keyword evidence="11" id="KW-0675">Receptor</keyword>
<evidence type="ECO:0000256" key="5">
    <source>
        <dbReference type="ARBA" id="ARBA00022729"/>
    </source>
</evidence>
<reference evidence="11" key="1">
    <citation type="journal article" date="2014" name="Int. J. Syst. Evol. Microbiol.">
        <title>Complete genome sequence of Corynebacterium casei LMG S-19264T (=DSM 44701T), isolated from a smear-ripened cheese.</title>
        <authorList>
            <consortium name="US DOE Joint Genome Institute (JGI-PGF)"/>
            <person name="Walter F."/>
            <person name="Albersmeier A."/>
            <person name="Kalinowski J."/>
            <person name="Ruckert C."/>
        </authorList>
    </citation>
    <scope>NUCLEOTIDE SEQUENCE</scope>
    <source>
        <strain evidence="11">NBRC 108769</strain>
    </source>
</reference>
<accession>A0AA37SN26</accession>
<dbReference type="Gene3D" id="2.170.130.10">
    <property type="entry name" value="TonB-dependent receptor, plug domain"/>
    <property type="match status" value="1"/>
</dbReference>
<evidence type="ECO:0000259" key="9">
    <source>
        <dbReference type="Pfam" id="PF07715"/>
    </source>
</evidence>
<feature type="domain" description="TonB-dependent receptor plug" evidence="9">
    <location>
        <begin position="132"/>
        <end position="219"/>
    </location>
</feature>
<dbReference type="InterPro" id="IPR008969">
    <property type="entry name" value="CarboxyPept-like_regulatory"/>
</dbReference>
<dbReference type="RefSeq" id="WP_235291250.1">
    <property type="nucleotide sequence ID" value="NZ_BSOH01000014.1"/>
</dbReference>
<protein>
    <submittedName>
        <fullName evidence="11">TonB-dependent receptor</fullName>
    </submittedName>
</protein>
<evidence type="ECO:0000256" key="8">
    <source>
        <dbReference type="PROSITE-ProRule" id="PRU01360"/>
    </source>
</evidence>